<accession>A0A9X1MR60</accession>
<feature type="chain" id="PRO_5040808441" evidence="1">
    <location>
        <begin position="17"/>
        <end position="177"/>
    </location>
</feature>
<dbReference type="EMBL" id="JAJKFT010000010">
    <property type="protein sequence ID" value="MCC9631216.1"/>
    <property type="molecule type" value="Genomic_DNA"/>
</dbReference>
<sequence>MRRVSQIALASFVSFAAVLFGACSSQSSVTSGPAGEGADLPGAAEEAAIDPPVAAEVPVAVPDDSQQLQELLKRRVQHLSRGSKMLENQYEGGIVPMERLLEAREKLTEAEIEAAETPEARVAALEKLLVLAKQDADVAKTKFESGTASSVDMELALAAATTVEIKLLLAKRELKAP</sequence>
<keyword evidence="1" id="KW-0732">Signal</keyword>
<dbReference type="AlphaFoldDB" id="A0A9X1MR60"/>
<proteinExistence type="predicted"/>
<dbReference type="RefSeq" id="WP_230222992.1">
    <property type="nucleotide sequence ID" value="NZ_JAJKFT010000010.1"/>
</dbReference>
<dbReference type="PROSITE" id="PS51257">
    <property type="entry name" value="PROKAR_LIPOPROTEIN"/>
    <property type="match status" value="1"/>
</dbReference>
<protein>
    <submittedName>
        <fullName evidence="2">Uncharacterized protein</fullName>
    </submittedName>
</protein>
<evidence type="ECO:0000313" key="3">
    <source>
        <dbReference type="Proteomes" id="UP001139103"/>
    </source>
</evidence>
<evidence type="ECO:0000256" key="1">
    <source>
        <dbReference type="SAM" id="SignalP"/>
    </source>
</evidence>
<feature type="signal peptide" evidence="1">
    <location>
        <begin position="1"/>
        <end position="16"/>
    </location>
</feature>
<evidence type="ECO:0000313" key="2">
    <source>
        <dbReference type="EMBL" id="MCC9631216.1"/>
    </source>
</evidence>
<dbReference type="Proteomes" id="UP001139103">
    <property type="component" value="Unassembled WGS sequence"/>
</dbReference>
<organism evidence="2 3">
    <name type="scientific">Blastopirellula sediminis</name>
    <dbReference type="NCBI Taxonomy" id="2894196"/>
    <lineage>
        <taxon>Bacteria</taxon>
        <taxon>Pseudomonadati</taxon>
        <taxon>Planctomycetota</taxon>
        <taxon>Planctomycetia</taxon>
        <taxon>Pirellulales</taxon>
        <taxon>Pirellulaceae</taxon>
        <taxon>Blastopirellula</taxon>
    </lineage>
</organism>
<name>A0A9X1MR60_9BACT</name>
<gene>
    <name evidence="2" type="ORF">LOC68_22720</name>
</gene>
<reference evidence="2" key="1">
    <citation type="submission" date="2021-11" db="EMBL/GenBank/DDBJ databases">
        <title>Genome sequence.</title>
        <authorList>
            <person name="Sun Q."/>
        </authorList>
    </citation>
    <scope>NUCLEOTIDE SEQUENCE</scope>
    <source>
        <strain evidence="2">JC732</strain>
    </source>
</reference>
<comment type="caution">
    <text evidence="2">The sequence shown here is derived from an EMBL/GenBank/DDBJ whole genome shotgun (WGS) entry which is preliminary data.</text>
</comment>
<keyword evidence="3" id="KW-1185">Reference proteome</keyword>